<dbReference type="eggNOG" id="COG1961">
    <property type="taxonomic scope" value="Bacteria"/>
</dbReference>
<keyword evidence="3" id="KW-1185">Reference proteome</keyword>
<name>K0JT02_SACES</name>
<dbReference type="HOGENOM" id="CLU_1057219_0_0_11"/>
<feature type="region of interest" description="Disordered" evidence="1">
    <location>
        <begin position="146"/>
        <end position="185"/>
    </location>
</feature>
<sequence length="263" mass="30543">MTGRRRDGRRSRFFTERIFGPDRRAILAADLSTVGDREARERDAERDRLRRVVADLARRQNSIIRQAQDGDPDDPFTRVLRGTYNDLEAERHAALSAVAALDATDDAALARTRRTWHCWTCSRTSPETCPTHRNRCCVCFRGNQPHRPDHRRRRPRDHQRPATRRHRARDHQHGGKDQHHGRRTTRNAWSRCERRSCGCCTCPRQDSNLRPRIRISEPAGSMSLQLGLCRGVASHRCLVSCKPWQRSCGLRRAGWLQVWLYVS</sequence>
<protein>
    <submittedName>
        <fullName evidence="2">Uncharacterized protein</fullName>
    </submittedName>
</protein>
<reference evidence="2 3" key="1">
    <citation type="journal article" date="2012" name="BMC Genomics">
        <title>Complete genome sequence of Saccharothrix espanaensis DSM 44229T and comparison to the other completely sequenced Pseudonocardiaceae.</title>
        <authorList>
            <person name="Strobel T."/>
            <person name="Al-Dilaimi A."/>
            <person name="Blom J."/>
            <person name="Gessner A."/>
            <person name="Kalinowski J."/>
            <person name="Luzhetska M."/>
            <person name="Puhler A."/>
            <person name="Szczepanowski R."/>
            <person name="Bechthold A."/>
            <person name="Ruckert C."/>
        </authorList>
    </citation>
    <scope>NUCLEOTIDE SEQUENCE [LARGE SCALE GENOMIC DNA]</scope>
    <source>
        <strain evidence="3">ATCC 51144 / DSM 44229 / JCM 9112 / NBRC 15066 / NRRL 15764</strain>
    </source>
</reference>
<gene>
    <name evidence="2" type="ordered locus">BN6_13115</name>
</gene>
<dbReference type="AlphaFoldDB" id="K0JT02"/>
<evidence type="ECO:0000313" key="3">
    <source>
        <dbReference type="Proteomes" id="UP000006281"/>
    </source>
</evidence>
<dbReference type="Proteomes" id="UP000006281">
    <property type="component" value="Chromosome"/>
</dbReference>
<accession>K0JT02</accession>
<dbReference type="EMBL" id="HE804045">
    <property type="protein sequence ID" value="CCH28637.1"/>
    <property type="molecule type" value="Genomic_DNA"/>
</dbReference>
<feature type="compositionally biased region" description="Basic residues" evidence="1">
    <location>
        <begin position="148"/>
        <end position="170"/>
    </location>
</feature>
<evidence type="ECO:0000313" key="2">
    <source>
        <dbReference type="EMBL" id="CCH28637.1"/>
    </source>
</evidence>
<organism evidence="2 3">
    <name type="scientific">Saccharothrix espanaensis (strain ATCC 51144 / DSM 44229 / JCM 9112 / NBRC 15066 / NRRL 15764)</name>
    <dbReference type="NCBI Taxonomy" id="1179773"/>
    <lineage>
        <taxon>Bacteria</taxon>
        <taxon>Bacillati</taxon>
        <taxon>Actinomycetota</taxon>
        <taxon>Actinomycetes</taxon>
        <taxon>Pseudonocardiales</taxon>
        <taxon>Pseudonocardiaceae</taxon>
        <taxon>Saccharothrix</taxon>
    </lineage>
</organism>
<proteinExistence type="predicted"/>
<dbReference type="KEGG" id="sesp:BN6_13115"/>
<evidence type="ECO:0000256" key="1">
    <source>
        <dbReference type="SAM" id="MobiDB-lite"/>
    </source>
</evidence>